<sequence length="186" mass="19896">MSTVLKAICVLAIISTVASQDCTLDLALDDSSPCSLNDLTDDVLEAVCLERGFELVQGEAQFSHEQYVEAATQCLELEVEMNKLLEENPDLLEAEAEEQRQEQDAAVLQAEIDAANTVIYNQDGAGPETPETVASVDDSPPHPTPPAPPAASDEVVEEIDLDESPPPATPHPPCNPQQIPGRPDQG</sequence>
<evidence type="ECO:0000256" key="3">
    <source>
        <dbReference type="SAM" id="SignalP"/>
    </source>
</evidence>
<feature type="compositionally biased region" description="Acidic residues" evidence="2">
    <location>
        <begin position="154"/>
        <end position="163"/>
    </location>
</feature>
<name>A0A9W7BI29_9STRA</name>
<dbReference type="AlphaFoldDB" id="A0A9W7BI29"/>
<feature type="region of interest" description="Disordered" evidence="2">
    <location>
        <begin position="121"/>
        <end position="186"/>
    </location>
</feature>
<evidence type="ECO:0000313" key="4">
    <source>
        <dbReference type="EMBL" id="GMH86590.1"/>
    </source>
</evidence>
<dbReference type="Proteomes" id="UP001162640">
    <property type="component" value="Unassembled WGS sequence"/>
</dbReference>
<accession>A0A9W7BI29</accession>
<feature type="coiled-coil region" evidence="1">
    <location>
        <begin position="67"/>
        <end position="111"/>
    </location>
</feature>
<organism evidence="4 5">
    <name type="scientific">Triparma laevis f. inornata</name>
    <dbReference type="NCBI Taxonomy" id="1714386"/>
    <lineage>
        <taxon>Eukaryota</taxon>
        <taxon>Sar</taxon>
        <taxon>Stramenopiles</taxon>
        <taxon>Ochrophyta</taxon>
        <taxon>Bolidophyceae</taxon>
        <taxon>Parmales</taxon>
        <taxon>Triparmaceae</taxon>
        <taxon>Triparma</taxon>
    </lineage>
</organism>
<evidence type="ECO:0008006" key="6">
    <source>
        <dbReference type="Google" id="ProtNLM"/>
    </source>
</evidence>
<feature type="compositionally biased region" description="Pro residues" evidence="2">
    <location>
        <begin position="164"/>
        <end position="175"/>
    </location>
</feature>
<feature type="chain" id="PRO_5040831984" description="Secreted protein" evidence="3">
    <location>
        <begin position="20"/>
        <end position="186"/>
    </location>
</feature>
<dbReference type="EMBL" id="BLQM01000379">
    <property type="protein sequence ID" value="GMH86590.1"/>
    <property type="molecule type" value="Genomic_DNA"/>
</dbReference>
<reference evidence="5" key="1">
    <citation type="journal article" date="2023" name="Commun. Biol.">
        <title>Genome analysis of Parmales, the sister group of diatoms, reveals the evolutionary specialization of diatoms from phago-mixotrophs to photoautotrophs.</title>
        <authorList>
            <person name="Ban H."/>
            <person name="Sato S."/>
            <person name="Yoshikawa S."/>
            <person name="Yamada K."/>
            <person name="Nakamura Y."/>
            <person name="Ichinomiya M."/>
            <person name="Sato N."/>
            <person name="Blanc-Mathieu R."/>
            <person name="Endo H."/>
            <person name="Kuwata A."/>
            <person name="Ogata H."/>
        </authorList>
    </citation>
    <scope>NUCLEOTIDE SEQUENCE [LARGE SCALE GENOMIC DNA]</scope>
</reference>
<keyword evidence="3" id="KW-0732">Signal</keyword>
<evidence type="ECO:0000256" key="2">
    <source>
        <dbReference type="SAM" id="MobiDB-lite"/>
    </source>
</evidence>
<evidence type="ECO:0000313" key="5">
    <source>
        <dbReference type="Proteomes" id="UP001162640"/>
    </source>
</evidence>
<feature type="signal peptide" evidence="3">
    <location>
        <begin position="1"/>
        <end position="19"/>
    </location>
</feature>
<protein>
    <recommendedName>
        <fullName evidence="6">Secreted protein</fullName>
    </recommendedName>
</protein>
<evidence type="ECO:0000256" key="1">
    <source>
        <dbReference type="SAM" id="Coils"/>
    </source>
</evidence>
<proteinExistence type="predicted"/>
<keyword evidence="1" id="KW-0175">Coiled coil</keyword>
<comment type="caution">
    <text evidence="4">The sequence shown here is derived from an EMBL/GenBank/DDBJ whole genome shotgun (WGS) entry which is preliminary data.</text>
</comment>
<gene>
    <name evidence="4" type="ORF">TL16_g10596</name>
</gene>